<reference evidence="1 2" key="1">
    <citation type="submission" date="2021-05" db="EMBL/GenBank/DDBJ databases">
        <title>Novel Bacillus species.</title>
        <authorList>
            <person name="Liu G."/>
        </authorList>
    </citation>
    <scope>NUCLEOTIDE SEQUENCE [LARGE SCALE GENOMIC DNA]</scope>
    <source>
        <strain evidence="1 2">FJAT-49732</strain>
    </source>
</reference>
<organism evidence="1 2">
    <name type="scientific">Lederbergia citrisecunda</name>
    <dbReference type="NCBI Taxonomy" id="2833583"/>
    <lineage>
        <taxon>Bacteria</taxon>
        <taxon>Bacillati</taxon>
        <taxon>Bacillota</taxon>
        <taxon>Bacilli</taxon>
        <taxon>Bacillales</taxon>
        <taxon>Bacillaceae</taxon>
        <taxon>Lederbergia</taxon>
    </lineage>
</organism>
<evidence type="ECO:0000313" key="2">
    <source>
        <dbReference type="Proteomes" id="UP000682713"/>
    </source>
</evidence>
<evidence type="ECO:0000313" key="1">
    <source>
        <dbReference type="EMBL" id="MBS4198091.1"/>
    </source>
</evidence>
<name>A0A942TJV2_9BACI</name>
<keyword evidence="2" id="KW-1185">Reference proteome</keyword>
<dbReference type="EMBL" id="JAGYPJ010000001">
    <property type="protein sequence ID" value="MBS4198091.1"/>
    <property type="molecule type" value="Genomic_DNA"/>
</dbReference>
<dbReference type="Proteomes" id="UP000682713">
    <property type="component" value="Unassembled WGS sequence"/>
</dbReference>
<accession>A0A942TJV2</accession>
<gene>
    <name evidence="1" type="ORF">KHA93_00255</name>
</gene>
<comment type="caution">
    <text evidence="1">The sequence shown here is derived from an EMBL/GenBank/DDBJ whole genome shotgun (WGS) entry which is preliminary data.</text>
</comment>
<dbReference type="AlphaFoldDB" id="A0A942TJV2"/>
<protein>
    <submittedName>
        <fullName evidence="1">Uncharacterized protein</fullName>
    </submittedName>
</protein>
<sequence length="73" mass="8396">MKIIMIISELIIGEIRKINTTYSEIELIGIRKKACDLGNKYENLRVEANKENEDMLGENSLWGEVEIEKRQAG</sequence>
<dbReference type="RefSeq" id="WP_213108882.1">
    <property type="nucleotide sequence ID" value="NZ_JAGYPJ010000001.1"/>
</dbReference>
<proteinExistence type="predicted"/>